<dbReference type="EMBL" id="JAAZON010000229">
    <property type="protein sequence ID" value="NMC62589.1"/>
    <property type="molecule type" value="Genomic_DNA"/>
</dbReference>
<dbReference type="PRINTS" id="PR00812">
    <property type="entry name" value="BCTERIALGSPF"/>
</dbReference>
<dbReference type="PANTHER" id="PTHR30012">
    <property type="entry name" value="GENERAL SECRETION PATHWAY PROTEIN"/>
    <property type="match status" value="1"/>
</dbReference>
<evidence type="ECO:0000256" key="8">
    <source>
        <dbReference type="SAM" id="Phobius"/>
    </source>
</evidence>
<reference evidence="10 11" key="1">
    <citation type="journal article" date="2020" name="Biotechnol. Biofuels">
        <title>New insights from the biogas microbiome by comprehensive genome-resolved metagenomics of nearly 1600 species originating from multiple anaerobic digesters.</title>
        <authorList>
            <person name="Campanaro S."/>
            <person name="Treu L."/>
            <person name="Rodriguez-R L.M."/>
            <person name="Kovalovszki A."/>
            <person name="Ziels R.M."/>
            <person name="Maus I."/>
            <person name="Zhu X."/>
            <person name="Kougias P.G."/>
            <person name="Basile A."/>
            <person name="Luo G."/>
            <person name="Schluter A."/>
            <person name="Konstantinidis K.T."/>
            <person name="Angelidaki I."/>
        </authorList>
    </citation>
    <scope>NUCLEOTIDE SEQUENCE [LARGE SCALE GENOMIC DNA]</scope>
    <source>
        <strain evidence="10">AS27yjCOA_65</strain>
    </source>
</reference>
<evidence type="ECO:0000256" key="6">
    <source>
        <dbReference type="ARBA" id="ARBA00022989"/>
    </source>
</evidence>
<gene>
    <name evidence="10" type="ORF">GYA55_05405</name>
</gene>
<keyword evidence="3" id="KW-1003">Cell membrane</keyword>
<proteinExistence type="inferred from homology"/>
<evidence type="ECO:0000256" key="1">
    <source>
        <dbReference type="ARBA" id="ARBA00004429"/>
    </source>
</evidence>
<dbReference type="AlphaFoldDB" id="A0A7X9FRQ8"/>
<dbReference type="Pfam" id="PF00482">
    <property type="entry name" value="T2SSF"/>
    <property type="match status" value="2"/>
</dbReference>
<accession>A0A7X9FRQ8</accession>
<feature type="transmembrane region" description="Helical" evidence="8">
    <location>
        <begin position="378"/>
        <end position="398"/>
    </location>
</feature>
<keyword evidence="6 8" id="KW-1133">Transmembrane helix</keyword>
<dbReference type="Proteomes" id="UP000524246">
    <property type="component" value="Unassembled WGS sequence"/>
</dbReference>
<dbReference type="InterPro" id="IPR003004">
    <property type="entry name" value="GspF/PilC"/>
</dbReference>
<dbReference type="GO" id="GO:0015628">
    <property type="term" value="P:protein secretion by the type II secretion system"/>
    <property type="evidence" value="ECO:0007669"/>
    <property type="project" value="TreeGrafter"/>
</dbReference>
<protein>
    <submittedName>
        <fullName evidence="10">Type II secretion system F family protein</fullName>
    </submittedName>
</protein>
<comment type="caution">
    <text evidence="10">The sequence shown here is derived from an EMBL/GenBank/DDBJ whole genome shotgun (WGS) entry which is preliminary data.</text>
</comment>
<evidence type="ECO:0000259" key="9">
    <source>
        <dbReference type="Pfam" id="PF00482"/>
    </source>
</evidence>
<name>A0A7X9FRQ8_9DELT</name>
<evidence type="ECO:0000256" key="3">
    <source>
        <dbReference type="ARBA" id="ARBA00022475"/>
    </source>
</evidence>
<feature type="transmembrane region" description="Helical" evidence="8">
    <location>
        <begin position="171"/>
        <end position="194"/>
    </location>
</feature>
<feature type="domain" description="Type II secretion system protein GspF" evidence="9">
    <location>
        <begin position="275"/>
        <end position="397"/>
    </location>
</feature>
<sequence>MPIFLWEGKNAAGKFVKGEIEARDIQAVFNTLRSQRLIPNASRIREKGKGFEAEIKIPGFGPKVKAKDVVIFTRQFATMIDSGLPIVQGLDVLAKQNDNPAFKKVLLAVKEHVENGGTLAEGLKKHPKVFDDLYTNMIDAGENGGILDIILERVAVHLEKSLKLKREIKTAMIYPAVVVSAAVIVTAVLLIFVIPTFAELFQDFGAALPLPTQIVINMSNFVVENVFVLFGGLFAVLIFGFRFMRTERGREVMHPLFLRLPIFGDIIRKVSVARFTRTLGTMLSSGVPILEALNICARTAGNKVVEKDVLRARISISEGKSMTEPLSESPVFPPMVVQMIGVGEQTGALDAMLQKIADFYEEEVDNAVTAMKQLIEPLMILFLGVIVGGLIIAMYLPIFKMGSVVG</sequence>
<evidence type="ECO:0000256" key="4">
    <source>
        <dbReference type="ARBA" id="ARBA00022519"/>
    </source>
</evidence>
<dbReference type="PANTHER" id="PTHR30012:SF7">
    <property type="entry name" value="PROTEIN TRANSPORT PROTEIN HOFC HOMOLOG"/>
    <property type="match status" value="1"/>
</dbReference>
<feature type="transmembrane region" description="Helical" evidence="8">
    <location>
        <begin position="214"/>
        <end position="241"/>
    </location>
</feature>
<comment type="subcellular location">
    <subcellularLocation>
        <location evidence="1">Cell inner membrane</location>
        <topology evidence="1">Multi-pass membrane protein</topology>
    </subcellularLocation>
</comment>
<evidence type="ECO:0000256" key="5">
    <source>
        <dbReference type="ARBA" id="ARBA00022692"/>
    </source>
</evidence>
<dbReference type="InterPro" id="IPR018076">
    <property type="entry name" value="T2SS_GspF_dom"/>
</dbReference>
<dbReference type="FunFam" id="1.20.81.30:FF:000001">
    <property type="entry name" value="Type II secretion system protein F"/>
    <property type="match status" value="2"/>
</dbReference>
<evidence type="ECO:0000313" key="11">
    <source>
        <dbReference type="Proteomes" id="UP000524246"/>
    </source>
</evidence>
<keyword evidence="7 8" id="KW-0472">Membrane</keyword>
<evidence type="ECO:0000256" key="7">
    <source>
        <dbReference type="ARBA" id="ARBA00023136"/>
    </source>
</evidence>
<keyword evidence="5 8" id="KW-0812">Transmembrane</keyword>
<evidence type="ECO:0000313" key="10">
    <source>
        <dbReference type="EMBL" id="NMC62589.1"/>
    </source>
</evidence>
<comment type="similarity">
    <text evidence="2">Belongs to the GSP F family.</text>
</comment>
<dbReference type="InterPro" id="IPR042094">
    <property type="entry name" value="T2SS_GspF_sf"/>
</dbReference>
<feature type="domain" description="Type II secretion system protein GspF" evidence="9">
    <location>
        <begin position="72"/>
        <end position="195"/>
    </location>
</feature>
<dbReference type="GO" id="GO:0005886">
    <property type="term" value="C:plasma membrane"/>
    <property type="evidence" value="ECO:0007669"/>
    <property type="project" value="UniProtKB-SubCell"/>
</dbReference>
<evidence type="ECO:0000256" key="2">
    <source>
        <dbReference type="ARBA" id="ARBA00005745"/>
    </source>
</evidence>
<keyword evidence="4" id="KW-0997">Cell inner membrane</keyword>
<dbReference type="Gene3D" id="1.20.81.30">
    <property type="entry name" value="Type II secretion system (T2SS), domain F"/>
    <property type="match status" value="2"/>
</dbReference>
<organism evidence="10 11">
    <name type="scientific">SAR324 cluster bacterium</name>
    <dbReference type="NCBI Taxonomy" id="2024889"/>
    <lineage>
        <taxon>Bacteria</taxon>
        <taxon>Deltaproteobacteria</taxon>
        <taxon>SAR324 cluster</taxon>
    </lineage>
</organism>